<accession>A0A7X0P8G3</accession>
<dbReference type="Proteomes" id="UP000565579">
    <property type="component" value="Unassembled WGS sequence"/>
</dbReference>
<comment type="caution">
    <text evidence="2">The sequence shown here is derived from an EMBL/GenBank/DDBJ whole genome shotgun (WGS) entry which is preliminary data.</text>
</comment>
<protein>
    <submittedName>
        <fullName evidence="2">Uncharacterized protein</fullName>
    </submittedName>
</protein>
<organism evidence="2 3">
    <name type="scientific">Nonomuraea rubra</name>
    <dbReference type="NCBI Taxonomy" id="46180"/>
    <lineage>
        <taxon>Bacteria</taxon>
        <taxon>Bacillati</taxon>
        <taxon>Actinomycetota</taxon>
        <taxon>Actinomycetes</taxon>
        <taxon>Streptosporangiales</taxon>
        <taxon>Streptosporangiaceae</taxon>
        <taxon>Nonomuraea</taxon>
    </lineage>
</organism>
<feature type="region of interest" description="Disordered" evidence="1">
    <location>
        <begin position="171"/>
        <end position="190"/>
    </location>
</feature>
<name>A0A7X0P8G3_9ACTN</name>
<dbReference type="EMBL" id="JACHMI010000002">
    <property type="protein sequence ID" value="MBB6557223.1"/>
    <property type="molecule type" value="Genomic_DNA"/>
</dbReference>
<gene>
    <name evidence="2" type="ORF">HD593_012113</name>
</gene>
<evidence type="ECO:0000313" key="3">
    <source>
        <dbReference type="Proteomes" id="UP000565579"/>
    </source>
</evidence>
<keyword evidence="3" id="KW-1185">Reference proteome</keyword>
<evidence type="ECO:0000313" key="2">
    <source>
        <dbReference type="EMBL" id="MBB6557223.1"/>
    </source>
</evidence>
<reference evidence="2 3" key="1">
    <citation type="submission" date="2020-08" db="EMBL/GenBank/DDBJ databases">
        <title>Sequencing the genomes of 1000 actinobacteria strains.</title>
        <authorList>
            <person name="Klenk H.-P."/>
        </authorList>
    </citation>
    <scope>NUCLEOTIDE SEQUENCE [LARGE SCALE GENOMIC DNA]</scope>
    <source>
        <strain evidence="2 3">DSM 43768</strain>
    </source>
</reference>
<dbReference type="RefSeq" id="WP_185112810.1">
    <property type="nucleotide sequence ID" value="NZ_BAAAXY010000038.1"/>
</dbReference>
<sequence length="190" mass="22316">MPNRKPARTPKPKTYQMGDRVQMRRAYGVVGRVVKVIYRNRPAFFGYLVDFGDHQRELAGTDVVEPPRLLLEEYRKWQDDFLGWEFIALLDDARLAQLRMEWCEVNKTLARLRPDWIPHRREGVQPVHRVTVTKTTERHKNVSSNGAFIRTIDRHFWWLKCPCGLHEVAESSQEAQRRKGGHDTPLGEVE</sequence>
<evidence type="ECO:0000256" key="1">
    <source>
        <dbReference type="SAM" id="MobiDB-lite"/>
    </source>
</evidence>
<dbReference type="AlphaFoldDB" id="A0A7X0P8G3"/>
<proteinExistence type="predicted"/>